<dbReference type="OrthoDB" id="2496844at2759"/>
<dbReference type="Proteomes" id="UP000037035">
    <property type="component" value="Unassembled WGS sequence"/>
</dbReference>
<reference evidence="2 3" key="1">
    <citation type="submission" date="2015-08" db="EMBL/GenBank/DDBJ databases">
        <title>Next Generation Sequencing and Analysis of the Genome of Puccinia sorghi L Schw, the Causal Agent of Maize Common Rust.</title>
        <authorList>
            <person name="Rochi L."/>
            <person name="Burguener G."/>
            <person name="Darino M."/>
            <person name="Turjanski A."/>
            <person name="Kreff E."/>
            <person name="Dieguez M.J."/>
            <person name="Sacco F."/>
        </authorList>
    </citation>
    <scope>NUCLEOTIDE SEQUENCE [LARGE SCALE GENOMIC DNA]</scope>
    <source>
        <strain evidence="2 3">RO10H11247</strain>
    </source>
</reference>
<keyword evidence="3" id="KW-1185">Reference proteome</keyword>
<feature type="domain" description="Tet-like 2OG-Fe(II) oxygenase" evidence="1">
    <location>
        <begin position="73"/>
        <end position="160"/>
    </location>
</feature>
<proteinExistence type="predicted"/>
<comment type="caution">
    <text evidence="2">The sequence shown here is derived from an EMBL/GenBank/DDBJ whole genome shotgun (WGS) entry which is preliminary data.</text>
</comment>
<gene>
    <name evidence="2" type="ORF">VP01_4g12</name>
</gene>
<dbReference type="VEuPathDB" id="FungiDB:VP01_4g12"/>
<organism evidence="2 3">
    <name type="scientific">Puccinia sorghi</name>
    <dbReference type="NCBI Taxonomy" id="27349"/>
    <lineage>
        <taxon>Eukaryota</taxon>
        <taxon>Fungi</taxon>
        <taxon>Dikarya</taxon>
        <taxon>Basidiomycota</taxon>
        <taxon>Pucciniomycotina</taxon>
        <taxon>Pucciniomycetes</taxon>
        <taxon>Pucciniales</taxon>
        <taxon>Pucciniaceae</taxon>
        <taxon>Puccinia</taxon>
    </lineage>
</organism>
<dbReference type="AlphaFoldDB" id="A0A0L6ULQ5"/>
<evidence type="ECO:0000259" key="1">
    <source>
        <dbReference type="Pfam" id="PF20515"/>
    </source>
</evidence>
<accession>A0A0L6ULQ5</accession>
<evidence type="ECO:0000313" key="2">
    <source>
        <dbReference type="EMBL" id="KNZ49449.1"/>
    </source>
</evidence>
<dbReference type="EMBL" id="LAVV01010166">
    <property type="protein sequence ID" value="KNZ49449.1"/>
    <property type="molecule type" value="Genomic_DNA"/>
</dbReference>
<dbReference type="InterPro" id="IPR046798">
    <property type="entry name" value="2OG-FeII_Oxy_6"/>
</dbReference>
<name>A0A0L6ULQ5_9BASI</name>
<sequence>MINLRKTSLLFSTNISLLNLPIKIKISQMGHIILRRFIFLDGERDREASPKLAGWIKQKRLQRIQRNISSSQPMFLNKKTSLGLEPNFKENGFTCHLSFTISKFSNLPQKDTDASPFTFNLEVKGGNSFFPDDSCGINFSGFNGIVECAWKEYPHLNLPSNNPSNSLHTFMGLSFPLPKKAQAALEQIKHKFYEIHPNKIKCGIRDINKIIQYSAFFNKK</sequence>
<protein>
    <recommendedName>
        <fullName evidence="1">Tet-like 2OG-Fe(II) oxygenase domain-containing protein</fullName>
    </recommendedName>
</protein>
<evidence type="ECO:0000313" key="3">
    <source>
        <dbReference type="Proteomes" id="UP000037035"/>
    </source>
</evidence>
<dbReference type="Pfam" id="PF20515">
    <property type="entry name" value="2OG-FeII_Oxy_6"/>
    <property type="match status" value="1"/>
</dbReference>